<dbReference type="Gene3D" id="1.20.1260.10">
    <property type="match status" value="1"/>
</dbReference>
<proteinExistence type="predicted"/>
<comment type="caution">
    <text evidence="1">The sequence shown here is derived from an EMBL/GenBank/DDBJ whole genome shotgun (WGS) entry which is preliminary data.</text>
</comment>
<dbReference type="OrthoDB" id="1934429at2"/>
<accession>A0A4S4BY88</accession>
<dbReference type="Proteomes" id="UP000310334">
    <property type="component" value="Unassembled WGS sequence"/>
</dbReference>
<organism evidence="1 2">
    <name type="scientific">Metabacillus sediminilitoris</name>
    <dbReference type="NCBI Taxonomy" id="2567941"/>
    <lineage>
        <taxon>Bacteria</taxon>
        <taxon>Bacillati</taxon>
        <taxon>Bacillota</taxon>
        <taxon>Bacilli</taxon>
        <taxon>Bacillales</taxon>
        <taxon>Bacillaceae</taxon>
        <taxon>Metabacillus</taxon>
    </lineage>
</organism>
<evidence type="ECO:0000313" key="1">
    <source>
        <dbReference type="EMBL" id="THF79690.1"/>
    </source>
</evidence>
<keyword evidence="2" id="KW-1185">Reference proteome</keyword>
<dbReference type="InterPro" id="IPR021617">
    <property type="entry name" value="DUF3231"/>
</dbReference>
<evidence type="ECO:0000313" key="2">
    <source>
        <dbReference type="Proteomes" id="UP000310334"/>
    </source>
</evidence>
<dbReference type="RefSeq" id="WP_136354072.1">
    <property type="nucleotide sequence ID" value="NZ_CP046266.1"/>
</dbReference>
<dbReference type="EMBL" id="SSNT01000008">
    <property type="protein sequence ID" value="THF79690.1"/>
    <property type="molecule type" value="Genomic_DNA"/>
</dbReference>
<reference evidence="1 2" key="1">
    <citation type="submission" date="2019-04" db="EMBL/GenBank/DDBJ databases">
        <title>Bacillus sediminilitoris sp. nov., isolated from a tidal flat sediment on the East China Sea.</title>
        <authorList>
            <person name="Wei Y."/>
            <person name="Mao H."/>
            <person name="Fang J."/>
        </authorList>
    </citation>
    <scope>NUCLEOTIDE SEQUENCE [LARGE SCALE GENOMIC DNA]</scope>
    <source>
        <strain evidence="1 2">DSL-17</strain>
    </source>
</reference>
<sequence length="188" mass="21509">MKLFDVIHDVFEPFMDGEKKPLNVMEVSNLWFFLIGTETTMRNEEIGYNLADDPELKQIIKDIKENVHIPIREEISQFLKKEGVPLPQSTPEKPAGDFRSIPEGAKLNDEEMANLISYNLAMGVTYAARGLTESIRADVGFIFFKIIMKKTTAGLTVKQYLEKHEWLRVPPSYKAKTTQTCYTTSDEL</sequence>
<dbReference type="AlphaFoldDB" id="A0A4S4BY88"/>
<dbReference type="InterPro" id="IPR012347">
    <property type="entry name" value="Ferritin-like"/>
</dbReference>
<gene>
    <name evidence="1" type="ORF">E6W99_11790</name>
</gene>
<protein>
    <submittedName>
        <fullName evidence="1">DUF3231 family protein</fullName>
    </submittedName>
</protein>
<name>A0A4S4BY88_9BACI</name>
<dbReference type="Pfam" id="PF11553">
    <property type="entry name" value="DUF3231"/>
    <property type="match status" value="1"/>
</dbReference>